<evidence type="ECO:0000313" key="5">
    <source>
        <dbReference type="Proteomes" id="UP001220610"/>
    </source>
</evidence>
<dbReference type="PANTHER" id="PTHR37302:SF3">
    <property type="entry name" value="DAMAGE-INDUCIBLE PROTEIN DINB"/>
    <property type="match status" value="1"/>
</dbReference>
<dbReference type="InterPro" id="IPR007837">
    <property type="entry name" value="DinB"/>
</dbReference>
<feature type="binding site" evidence="3">
    <location>
        <position position="131"/>
    </location>
    <ligand>
        <name>a divalent metal cation</name>
        <dbReference type="ChEBI" id="CHEBI:60240"/>
    </ligand>
</feature>
<evidence type="ECO:0000256" key="2">
    <source>
        <dbReference type="ARBA" id="ARBA00022723"/>
    </source>
</evidence>
<gene>
    <name evidence="4" type="ORF">P0Y53_25350</name>
</gene>
<evidence type="ECO:0000256" key="3">
    <source>
        <dbReference type="PIRSR" id="PIRSR607837-1"/>
    </source>
</evidence>
<dbReference type="InterPro" id="IPR034660">
    <property type="entry name" value="DinB/YfiT-like"/>
</dbReference>
<dbReference type="GO" id="GO:0046872">
    <property type="term" value="F:metal ion binding"/>
    <property type="evidence" value="ECO:0007669"/>
    <property type="project" value="UniProtKB-KW"/>
</dbReference>
<accession>A0AAJ6BH19</accession>
<dbReference type="PANTHER" id="PTHR37302">
    <property type="entry name" value="SLR1116 PROTEIN"/>
    <property type="match status" value="1"/>
</dbReference>
<reference evidence="4" key="1">
    <citation type="submission" date="2023-03" db="EMBL/GenBank/DDBJ databases">
        <title>Andean soil-derived lignocellulolytic bacterial consortium as a source of novel taxa and putative plastic-active enzymes.</title>
        <authorList>
            <person name="Diaz-Garcia L."/>
            <person name="Chuvochina M."/>
            <person name="Feuerriegel G."/>
            <person name="Bunk B."/>
            <person name="Sproer C."/>
            <person name="Streit W.R."/>
            <person name="Rodriguez L.M."/>
            <person name="Overmann J."/>
            <person name="Jimenez D.J."/>
        </authorList>
    </citation>
    <scope>NUCLEOTIDE SEQUENCE</scope>
    <source>
        <strain evidence="4">MAG 7</strain>
    </source>
</reference>
<evidence type="ECO:0000313" key="4">
    <source>
        <dbReference type="EMBL" id="WEK35827.1"/>
    </source>
</evidence>
<dbReference type="Proteomes" id="UP001220610">
    <property type="component" value="Chromosome"/>
</dbReference>
<evidence type="ECO:0000256" key="1">
    <source>
        <dbReference type="ARBA" id="ARBA00008635"/>
    </source>
</evidence>
<feature type="binding site" evidence="3">
    <location>
        <position position="135"/>
    </location>
    <ligand>
        <name>a divalent metal cation</name>
        <dbReference type="ChEBI" id="CHEBI:60240"/>
    </ligand>
</feature>
<protein>
    <submittedName>
        <fullName evidence="4">DinB family protein</fullName>
    </submittedName>
</protein>
<organism evidence="4 5">
    <name type="scientific">Candidatus Pseudobacter hemicellulosilyticus</name>
    <dbReference type="NCBI Taxonomy" id="3121375"/>
    <lineage>
        <taxon>Bacteria</taxon>
        <taxon>Pseudomonadati</taxon>
        <taxon>Bacteroidota</taxon>
        <taxon>Chitinophagia</taxon>
        <taxon>Chitinophagales</taxon>
        <taxon>Chitinophagaceae</taxon>
        <taxon>Pseudobacter</taxon>
    </lineage>
</organism>
<name>A0AAJ6BH19_9BACT</name>
<dbReference type="EMBL" id="CP119311">
    <property type="protein sequence ID" value="WEK35827.1"/>
    <property type="molecule type" value="Genomic_DNA"/>
</dbReference>
<dbReference type="AlphaFoldDB" id="A0AAJ6BH19"/>
<proteinExistence type="inferred from homology"/>
<keyword evidence="2 3" id="KW-0479">Metal-binding</keyword>
<sequence length="167" mass="19281">MKELLLQYAAYNAWANQRILDCITALPEASAHQALASSFPTLYATLLHIWDTESAWYQRVRLQEHVIRPGDSFTGTIQDLATSIRHQDQVISSWVQQASEAALLHVMKYHTSKREPVKQPVWQVLMHAFNHSSYHRGQLVTMLRQSGVERIPNTDFIAFTWLRKPRA</sequence>
<dbReference type="Gene3D" id="1.20.120.450">
    <property type="entry name" value="dinb family like domain"/>
    <property type="match status" value="1"/>
</dbReference>
<dbReference type="SUPFAM" id="SSF109854">
    <property type="entry name" value="DinB/YfiT-like putative metalloenzymes"/>
    <property type="match status" value="1"/>
</dbReference>
<feature type="binding site" evidence="3">
    <location>
        <position position="48"/>
    </location>
    <ligand>
        <name>a divalent metal cation</name>
        <dbReference type="ChEBI" id="CHEBI:60240"/>
    </ligand>
</feature>
<comment type="similarity">
    <text evidence="1">Belongs to the DinB family.</text>
</comment>
<dbReference type="Pfam" id="PF05163">
    <property type="entry name" value="DinB"/>
    <property type="match status" value="1"/>
</dbReference>